<dbReference type="Proteomes" id="UP001234178">
    <property type="component" value="Unassembled WGS sequence"/>
</dbReference>
<reference evidence="1 2" key="1">
    <citation type="journal article" date="2023" name="Nucleic Acids Res.">
        <title>The hologenome of Daphnia magna reveals possible DNA methylation and microbiome-mediated evolution of the host genome.</title>
        <authorList>
            <person name="Chaturvedi A."/>
            <person name="Li X."/>
            <person name="Dhandapani V."/>
            <person name="Marshall H."/>
            <person name="Kissane S."/>
            <person name="Cuenca-Cambronero M."/>
            <person name="Asole G."/>
            <person name="Calvet F."/>
            <person name="Ruiz-Romero M."/>
            <person name="Marangio P."/>
            <person name="Guigo R."/>
            <person name="Rago D."/>
            <person name="Mirbahai L."/>
            <person name="Eastwood N."/>
            <person name="Colbourne J.K."/>
            <person name="Zhou J."/>
            <person name="Mallon E."/>
            <person name="Orsini L."/>
        </authorList>
    </citation>
    <scope>NUCLEOTIDE SEQUENCE [LARGE SCALE GENOMIC DNA]</scope>
    <source>
        <strain evidence="1">LRV0_1</strain>
    </source>
</reference>
<dbReference type="EMBL" id="JAOYFB010000040">
    <property type="protein sequence ID" value="KAK4036291.1"/>
    <property type="molecule type" value="Genomic_DNA"/>
</dbReference>
<sequence>MRVGATLGALHVNCQGGTRLCPNMGVACPVPKGCLNYEFLFAHGLTVNHSHKKGRSFSPKKKREKAIRPAPMAVFRYNNALCDGERP</sequence>
<gene>
    <name evidence="1" type="ORF">OUZ56_028352</name>
</gene>
<evidence type="ECO:0000313" key="2">
    <source>
        <dbReference type="Proteomes" id="UP001234178"/>
    </source>
</evidence>
<organism evidence="1 2">
    <name type="scientific">Daphnia magna</name>
    <dbReference type="NCBI Taxonomy" id="35525"/>
    <lineage>
        <taxon>Eukaryota</taxon>
        <taxon>Metazoa</taxon>
        <taxon>Ecdysozoa</taxon>
        <taxon>Arthropoda</taxon>
        <taxon>Crustacea</taxon>
        <taxon>Branchiopoda</taxon>
        <taxon>Diplostraca</taxon>
        <taxon>Cladocera</taxon>
        <taxon>Anomopoda</taxon>
        <taxon>Daphniidae</taxon>
        <taxon>Daphnia</taxon>
    </lineage>
</organism>
<keyword evidence="2" id="KW-1185">Reference proteome</keyword>
<name>A0ABR0B3L2_9CRUS</name>
<evidence type="ECO:0000313" key="1">
    <source>
        <dbReference type="EMBL" id="KAK4036291.1"/>
    </source>
</evidence>
<protein>
    <submittedName>
        <fullName evidence="1">Uncharacterized protein</fullName>
    </submittedName>
</protein>
<proteinExistence type="predicted"/>
<comment type="caution">
    <text evidence="1">The sequence shown here is derived from an EMBL/GenBank/DDBJ whole genome shotgun (WGS) entry which is preliminary data.</text>
</comment>
<accession>A0ABR0B3L2</accession>